<evidence type="ECO:0000313" key="1">
    <source>
        <dbReference type="EMBL" id="CAF1639925.1"/>
    </source>
</evidence>
<proteinExistence type="predicted"/>
<comment type="caution">
    <text evidence="1">The sequence shown here is derived from an EMBL/GenBank/DDBJ whole genome shotgun (WGS) entry which is preliminary data.</text>
</comment>
<dbReference type="Proteomes" id="UP000663828">
    <property type="component" value="Unassembled WGS sequence"/>
</dbReference>
<protein>
    <submittedName>
        <fullName evidence="1">Uncharacterized protein</fullName>
    </submittedName>
</protein>
<accession>A0A816DKV9</accession>
<evidence type="ECO:0000313" key="2">
    <source>
        <dbReference type="Proteomes" id="UP000663828"/>
    </source>
</evidence>
<reference evidence="1" key="1">
    <citation type="submission" date="2021-02" db="EMBL/GenBank/DDBJ databases">
        <authorList>
            <person name="Nowell W R."/>
        </authorList>
    </citation>
    <scope>NUCLEOTIDE SEQUENCE</scope>
</reference>
<gene>
    <name evidence="1" type="ORF">XAT740_LOCUS53137</name>
</gene>
<dbReference type="Gene3D" id="2.60.120.260">
    <property type="entry name" value="Galactose-binding domain-like"/>
    <property type="match status" value="1"/>
</dbReference>
<dbReference type="EMBL" id="CAJNOR010008993">
    <property type="protein sequence ID" value="CAF1639925.1"/>
    <property type="molecule type" value="Genomic_DNA"/>
</dbReference>
<organism evidence="1 2">
    <name type="scientific">Adineta ricciae</name>
    <name type="common">Rotifer</name>
    <dbReference type="NCBI Taxonomy" id="249248"/>
    <lineage>
        <taxon>Eukaryota</taxon>
        <taxon>Metazoa</taxon>
        <taxon>Spiralia</taxon>
        <taxon>Gnathifera</taxon>
        <taxon>Rotifera</taxon>
        <taxon>Eurotatoria</taxon>
        <taxon>Bdelloidea</taxon>
        <taxon>Adinetida</taxon>
        <taxon>Adinetidae</taxon>
        <taxon>Adineta</taxon>
    </lineage>
</organism>
<dbReference type="AlphaFoldDB" id="A0A816DKV9"/>
<name>A0A816DKV9_ADIRI</name>
<sequence>MKRMKLHNSILPNGTWGPIVRKNLVVNGDAEQNDLLTNNTYPTGWTVSVPGRLSSIAYNNQNSTTGYGKYHFRVTPSYSLKLAVSMAQNISFDEFILLISAGIARYNVSIDYQCSGNQYGYMQLTFFDMNGLTYEPVYRETKSKMQIERLKVSNQFNREMHKVQLKVGFIRNLTYDDTNTNNEENYCIADNIRFFITKIN</sequence>
<keyword evidence="2" id="KW-1185">Reference proteome</keyword>